<dbReference type="PROSITE" id="PS00012">
    <property type="entry name" value="PHOSPHOPANTETHEINE"/>
    <property type="match status" value="1"/>
</dbReference>
<dbReference type="InterPro" id="IPR001031">
    <property type="entry name" value="Thioesterase"/>
</dbReference>
<dbReference type="Gene3D" id="3.30.300.30">
    <property type="match status" value="1"/>
</dbReference>
<comment type="caution">
    <text evidence="5">The sequence shown here is derived from an EMBL/GenBank/DDBJ whole genome shotgun (WGS) entry which is preliminary data.</text>
</comment>
<dbReference type="InterPro" id="IPR006162">
    <property type="entry name" value="Ppantetheine_attach_site"/>
</dbReference>
<dbReference type="EMBL" id="JAWMAJ010000224">
    <property type="protein sequence ID" value="MDV7222401.1"/>
    <property type="molecule type" value="Genomic_DNA"/>
</dbReference>
<evidence type="ECO:0000256" key="2">
    <source>
        <dbReference type="ARBA" id="ARBA00022450"/>
    </source>
</evidence>
<feature type="domain" description="Carrier" evidence="4">
    <location>
        <begin position="983"/>
        <end position="1058"/>
    </location>
</feature>
<dbReference type="Gene3D" id="3.40.50.1820">
    <property type="entry name" value="alpha/beta hydrolase"/>
    <property type="match status" value="1"/>
</dbReference>
<dbReference type="InterPro" id="IPR009081">
    <property type="entry name" value="PP-bd_ACP"/>
</dbReference>
<dbReference type="NCBIfam" id="TIGR01733">
    <property type="entry name" value="AA-adenyl-dom"/>
    <property type="match status" value="1"/>
</dbReference>
<dbReference type="InterPro" id="IPR020845">
    <property type="entry name" value="AMP-binding_CS"/>
</dbReference>
<reference evidence="5 6" key="1">
    <citation type="submission" date="2023-10" db="EMBL/GenBank/DDBJ databases">
        <title>Characterization of rhizosphere-enriched actinobacteria from wheat plants lab-grown on chernevaya soil.</title>
        <authorList>
            <person name="Tikhonova E.N."/>
            <person name="Konopkin A."/>
            <person name="Kravchenko I.K."/>
        </authorList>
    </citation>
    <scope>NUCLEOTIDE SEQUENCE [LARGE SCALE GENOMIC DNA]</scope>
    <source>
        <strain evidence="5 6">RR29</strain>
    </source>
</reference>
<dbReference type="SUPFAM" id="SSF56801">
    <property type="entry name" value="Acetyl-CoA synthetase-like"/>
    <property type="match status" value="1"/>
</dbReference>
<dbReference type="SUPFAM" id="SSF47336">
    <property type="entry name" value="ACP-like"/>
    <property type="match status" value="1"/>
</dbReference>
<keyword evidence="2" id="KW-0596">Phosphopantetheine</keyword>
<keyword evidence="3" id="KW-0597">Phosphoprotein</keyword>
<dbReference type="InterPro" id="IPR029058">
    <property type="entry name" value="AB_hydrolase_fold"/>
</dbReference>
<organism evidence="5 6">
    <name type="scientific">Streptomyces prunicolor</name>
    <dbReference type="NCBI Taxonomy" id="67348"/>
    <lineage>
        <taxon>Bacteria</taxon>
        <taxon>Bacillati</taxon>
        <taxon>Actinomycetota</taxon>
        <taxon>Actinomycetes</taxon>
        <taxon>Kitasatosporales</taxon>
        <taxon>Streptomycetaceae</taxon>
        <taxon>Streptomyces</taxon>
    </lineage>
</organism>
<protein>
    <submittedName>
        <fullName evidence="5">Amino acid adenylation domain-containing protein</fullName>
    </submittedName>
</protein>
<dbReference type="Pfam" id="PF00501">
    <property type="entry name" value="AMP-binding"/>
    <property type="match status" value="1"/>
</dbReference>
<name>A0ABU4FP58_9ACTN</name>
<dbReference type="InterPro" id="IPR020806">
    <property type="entry name" value="PKS_PP-bd"/>
</dbReference>
<evidence type="ECO:0000259" key="4">
    <source>
        <dbReference type="PROSITE" id="PS50075"/>
    </source>
</evidence>
<accession>A0ABU4FP58</accession>
<dbReference type="InterPro" id="IPR010071">
    <property type="entry name" value="AA_adenyl_dom"/>
</dbReference>
<dbReference type="InterPro" id="IPR045851">
    <property type="entry name" value="AMP-bd_C_sf"/>
</dbReference>
<dbReference type="SMART" id="SM00823">
    <property type="entry name" value="PKS_PP"/>
    <property type="match status" value="1"/>
</dbReference>
<dbReference type="InterPro" id="IPR025110">
    <property type="entry name" value="AMP-bd_C"/>
</dbReference>
<dbReference type="Pfam" id="PF13193">
    <property type="entry name" value="AMP-binding_C"/>
    <property type="match status" value="1"/>
</dbReference>
<dbReference type="InterPro" id="IPR000873">
    <property type="entry name" value="AMP-dep_synth/lig_dom"/>
</dbReference>
<dbReference type="InterPro" id="IPR036736">
    <property type="entry name" value="ACP-like_sf"/>
</dbReference>
<dbReference type="Gene3D" id="3.30.559.30">
    <property type="entry name" value="Nonribosomal peptide synthetase, condensation domain"/>
    <property type="match status" value="1"/>
</dbReference>
<evidence type="ECO:0000313" key="6">
    <source>
        <dbReference type="Proteomes" id="UP001187346"/>
    </source>
</evidence>
<dbReference type="CDD" id="cd19540">
    <property type="entry name" value="LCL_NRPS-like"/>
    <property type="match status" value="1"/>
</dbReference>
<dbReference type="Gene3D" id="3.30.559.10">
    <property type="entry name" value="Chloramphenicol acetyltransferase-like domain"/>
    <property type="match status" value="1"/>
</dbReference>
<evidence type="ECO:0000256" key="3">
    <source>
        <dbReference type="ARBA" id="ARBA00022553"/>
    </source>
</evidence>
<dbReference type="SUPFAM" id="SSF53474">
    <property type="entry name" value="alpha/beta-Hydrolases"/>
    <property type="match status" value="1"/>
</dbReference>
<dbReference type="Proteomes" id="UP001187346">
    <property type="component" value="Unassembled WGS sequence"/>
</dbReference>
<dbReference type="InterPro" id="IPR023213">
    <property type="entry name" value="CAT-like_dom_sf"/>
</dbReference>
<dbReference type="Gene3D" id="3.40.50.12780">
    <property type="entry name" value="N-terminal domain of ligase-like"/>
    <property type="match status" value="1"/>
</dbReference>
<dbReference type="PROSITE" id="PS50075">
    <property type="entry name" value="CARRIER"/>
    <property type="match status" value="1"/>
</dbReference>
<keyword evidence="6" id="KW-1185">Reference proteome</keyword>
<dbReference type="Pfam" id="PF00975">
    <property type="entry name" value="Thioesterase"/>
    <property type="match status" value="1"/>
</dbReference>
<dbReference type="InterPro" id="IPR042099">
    <property type="entry name" value="ANL_N_sf"/>
</dbReference>
<dbReference type="PANTHER" id="PTHR45527:SF14">
    <property type="entry name" value="PLIPASTATIN SYNTHASE SUBUNIT B"/>
    <property type="match status" value="1"/>
</dbReference>
<dbReference type="Pfam" id="PF00550">
    <property type="entry name" value="PP-binding"/>
    <property type="match status" value="1"/>
</dbReference>
<dbReference type="CDD" id="cd17643">
    <property type="entry name" value="A_NRPS_Cytc1-like"/>
    <property type="match status" value="1"/>
</dbReference>
<evidence type="ECO:0000313" key="5">
    <source>
        <dbReference type="EMBL" id="MDV7222401.1"/>
    </source>
</evidence>
<dbReference type="SUPFAM" id="SSF52777">
    <property type="entry name" value="CoA-dependent acyltransferases"/>
    <property type="match status" value="2"/>
</dbReference>
<comment type="cofactor">
    <cofactor evidence="1">
        <name>pantetheine 4'-phosphate</name>
        <dbReference type="ChEBI" id="CHEBI:47942"/>
    </cofactor>
</comment>
<proteinExistence type="predicted"/>
<sequence length="1317" mass="143287">MIPLSFAQRRLWFVGQLEGPSATYNIPVAYRLSGTLDIQALERALNDVVHRHESLRTLFREIDGEPSQVILSPRDAHIDLRREAHTPQTVTAALRSAGSHIFDLTRELPVRATLITLTPHTFVLILVIHHIASDGASMTPFGRDLSTAYRARLQGHPPDWALLRVQYSDYALWQRELLGADDDPHSRATIQLAYWREALAGVPSELEHPTDYPRPAIATSRGDTHYFTLAPTLHRGLSALAGTTRTTLFMILQAALATLLTRLGAGTDIPIGTPVAGRTDEALDDLIGFFVNTLVLRTDTSGNPTFEHLLIRTRETDLTAYSHQDIPFERVVEAVNPQRTLNHHPLFQISLSLDTPNTDSFQLPGLTVVPEPAPFDFSRFDLGYNLEEHHGPDGTPAGVTGVLQYSTDLFAPATVERLTGWLIRILEEVVADPHRSISQIPIWTPGQYAQVESRSDYSEVTAATVPELFRAQTARTPDATALVFEDQALTYSELDACANRLAHLLIERGAGPEQLVALALPRSLDMVVALLAVLKSGAAYLPVDPDSPADRIAFILADADPTTVVTDLATIGQLPATEAPLLLDDPRTVAELAAMSADDPADTHPSHVPLPGHPAYVIYTSGSTGRPKGVVVPHQNVVRLLGATDRWFHFGEDDVWTLFHSYAFDFSIWEIWGPLLRGGRLVVVPYHTSRSPAELLNLLRKEGVTVLNQTPTAFYQLLQAELEAGSEVIASLRTVIFGGEQLNLSRLETWHRQHPDVAGPAFVNMYGITETTVHVTYVELSRETVSAARGSLIGEPIPDLRLYVLDGGLCPVPPGVIGELYVAGDGLARGYAGHPDLTAQRFVADPFGTPGTRMYRSGDVVRLLADGGLEYLGRADDQIKIRGFRIELGELEAVLLADPDVQQAAVIVREDQPGDQRLVGYAVPEADTVLNPASVRERMAGVLPGYMVPSAIVPVDALPLTGNGKLDRRALPAPDLSTGVGRGPRTPREEVLCRLVAGVLGIERVGIDDSFFDLGGHSLLAARLVSHIRTALSVELPIRALFENPTIAALAEYMDRRSGGSFQDSVSVLLPLRSEGDRPPLFCVHPSIGLSWCYSGLLGQLDRRQPLYGIQARGFTDPDAAAPDLDDMVDEYLRAIRAVQPHGPYSLLGWSFGGIVAHLIAVRLQTEGEEIALLSMMDSFLPVPGDDCGSEPQDEAAVLRAIKESVGHDPTSPDSPLAELGEDGFKALIKVFTEISDMSRHLTVGKYFGDVLFFTATADKVNADSSLTANSWAPYVAGHIEDHPIDCEHGAMTMPGPLAQIGSVLRERLSGTPATEK</sequence>
<dbReference type="PANTHER" id="PTHR45527">
    <property type="entry name" value="NONRIBOSOMAL PEPTIDE SYNTHETASE"/>
    <property type="match status" value="1"/>
</dbReference>
<dbReference type="Pfam" id="PF00668">
    <property type="entry name" value="Condensation"/>
    <property type="match status" value="1"/>
</dbReference>
<evidence type="ECO:0000256" key="1">
    <source>
        <dbReference type="ARBA" id="ARBA00001957"/>
    </source>
</evidence>
<dbReference type="InterPro" id="IPR001242">
    <property type="entry name" value="Condensation_dom"/>
</dbReference>
<dbReference type="RefSeq" id="WP_317775234.1">
    <property type="nucleotide sequence ID" value="NZ_JAWMAJ010000224.1"/>
</dbReference>
<gene>
    <name evidence="5" type="ORF">R5A26_41360</name>
</gene>
<dbReference type="PROSITE" id="PS00455">
    <property type="entry name" value="AMP_BINDING"/>
    <property type="match status" value="1"/>
</dbReference>